<sequence length="105" mass="11972">MAAITATNIYYGHHREIGCNIAFIYYYCLITRILCLIKKDSQSPVLVREPLNLDLLTQPMTLFLKGSKQMITSYRIQVFFAGSCLHIIKGVYPPIACRMALRRSA</sequence>
<dbReference type="Proteomes" id="UP000238479">
    <property type="component" value="Chromosome 2"/>
</dbReference>
<dbReference type="AlphaFoldDB" id="A0A2P6RXB3"/>
<comment type="caution">
    <text evidence="1">The sequence shown here is derived from an EMBL/GenBank/DDBJ whole genome shotgun (WGS) entry which is preliminary data.</text>
</comment>
<dbReference type="EMBL" id="PDCK01000040">
    <property type="protein sequence ID" value="PRQ51089.1"/>
    <property type="molecule type" value="Genomic_DNA"/>
</dbReference>
<gene>
    <name evidence="1" type="ORF">RchiOBHm_Chr2g0140471</name>
</gene>
<keyword evidence="2" id="KW-1185">Reference proteome</keyword>
<name>A0A2P6RXB3_ROSCH</name>
<protein>
    <submittedName>
        <fullName evidence="1">Uncharacterized protein</fullName>
    </submittedName>
</protein>
<organism evidence="1 2">
    <name type="scientific">Rosa chinensis</name>
    <name type="common">China rose</name>
    <dbReference type="NCBI Taxonomy" id="74649"/>
    <lineage>
        <taxon>Eukaryota</taxon>
        <taxon>Viridiplantae</taxon>
        <taxon>Streptophyta</taxon>
        <taxon>Embryophyta</taxon>
        <taxon>Tracheophyta</taxon>
        <taxon>Spermatophyta</taxon>
        <taxon>Magnoliopsida</taxon>
        <taxon>eudicotyledons</taxon>
        <taxon>Gunneridae</taxon>
        <taxon>Pentapetalae</taxon>
        <taxon>rosids</taxon>
        <taxon>fabids</taxon>
        <taxon>Rosales</taxon>
        <taxon>Rosaceae</taxon>
        <taxon>Rosoideae</taxon>
        <taxon>Rosoideae incertae sedis</taxon>
        <taxon>Rosa</taxon>
    </lineage>
</organism>
<reference evidence="1 2" key="1">
    <citation type="journal article" date="2018" name="Nat. Genet.">
        <title>The Rosa genome provides new insights in the design of modern roses.</title>
        <authorList>
            <person name="Bendahmane M."/>
        </authorList>
    </citation>
    <scope>NUCLEOTIDE SEQUENCE [LARGE SCALE GENOMIC DNA]</scope>
    <source>
        <strain evidence="2">cv. Old Blush</strain>
    </source>
</reference>
<accession>A0A2P6RXB3</accession>
<evidence type="ECO:0000313" key="1">
    <source>
        <dbReference type="EMBL" id="PRQ51089.1"/>
    </source>
</evidence>
<dbReference type="Gramene" id="PRQ51089">
    <property type="protein sequence ID" value="PRQ51089"/>
    <property type="gene ID" value="RchiOBHm_Chr2g0140471"/>
</dbReference>
<proteinExistence type="predicted"/>
<evidence type="ECO:0000313" key="2">
    <source>
        <dbReference type="Proteomes" id="UP000238479"/>
    </source>
</evidence>